<dbReference type="Proteomes" id="UP001164539">
    <property type="component" value="Chromosome 7"/>
</dbReference>
<name>A0ACC1XTX1_MELAZ</name>
<dbReference type="EMBL" id="CM051400">
    <property type="protein sequence ID" value="KAJ4714798.1"/>
    <property type="molecule type" value="Genomic_DNA"/>
</dbReference>
<evidence type="ECO:0000313" key="2">
    <source>
        <dbReference type="Proteomes" id="UP001164539"/>
    </source>
</evidence>
<reference evidence="1 2" key="1">
    <citation type="journal article" date="2023" name="Science">
        <title>Complex scaffold remodeling in plant triterpene biosynthesis.</title>
        <authorList>
            <person name="De La Pena R."/>
            <person name="Hodgson H."/>
            <person name="Liu J.C."/>
            <person name="Stephenson M.J."/>
            <person name="Martin A.C."/>
            <person name="Owen C."/>
            <person name="Harkess A."/>
            <person name="Leebens-Mack J."/>
            <person name="Jimenez L.E."/>
            <person name="Osbourn A."/>
            <person name="Sattely E.S."/>
        </authorList>
    </citation>
    <scope>NUCLEOTIDE SEQUENCE [LARGE SCALE GENOMIC DNA]</scope>
    <source>
        <strain evidence="2">cv. JPN11</strain>
        <tissue evidence="1">Leaf</tissue>
    </source>
</reference>
<proteinExistence type="predicted"/>
<protein>
    <submittedName>
        <fullName evidence="1">Glycosyltransferase</fullName>
    </submittedName>
</protein>
<accession>A0ACC1XTX1</accession>
<keyword evidence="2" id="KW-1185">Reference proteome</keyword>
<evidence type="ECO:0000313" key="1">
    <source>
        <dbReference type="EMBL" id="KAJ4714798.1"/>
    </source>
</evidence>
<organism evidence="1 2">
    <name type="scientific">Melia azedarach</name>
    <name type="common">Chinaberry tree</name>
    <dbReference type="NCBI Taxonomy" id="155640"/>
    <lineage>
        <taxon>Eukaryota</taxon>
        <taxon>Viridiplantae</taxon>
        <taxon>Streptophyta</taxon>
        <taxon>Embryophyta</taxon>
        <taxon>Tracheophyta</taxon>
        <taxon>Spermatophyta</taxon>
        <taxon>Magnoliopsida</taxon>
        <taxon>eudicotyledons</taxon>
        <taxon>Gunneridae</taxon>
        <taxon>Pentapetalae</taxon>
        <taxon>rosids</taxon>
        <taxon>malvids</taxon>
        <taxon>Sapindales</taxon>
        <taxon>Meliaceae</taxon>
        <taxon>Melia</taxon>
    </lineage>
</organism>
<comment type="caution">
    <text evidence="1">The sequence shown here is derived from an EMBL/GenBank/DDBJ whole genome shotgun (WGS) entry which is preliminary data.</text>
</comment>
<gene>
    <name evidence="1" type="ORF">OWV82_013229</name>
</gene>
<sequence>MGSEEQVRVLMVTFSYQGHLNPILRLAKLLVSKGLHVTIATTEVARKQMLKPKTSITQDTTRVHFEFFSDGLTDDFDRQKYVSSLLESLEAAGSKNLSNLITNLTTEDKKFSCIITNPFMPWVVDVAAEHNIPCAVLWIQACAVYSIYYRYFNQPQLFPSLENPNEAVELPTLPVLLVKELPSFILPSNPIHFNKLMIKFVQNLGKVKWILGNSFNELEEDIVASLASLKPIIPIGPLVSQFVLGKEETVTAASLDKWRAEDSCIEWLDERPPLSVIYISFGSITELSQNQMDSIAAALKNANRPFLWVIRPQEKKSTELPSGFLEATKDKGLIVKWCSQEKVLMHPAVACFLTHCGWNSTLETVVAGVPAIAYPEWTDQLVDAKLLVDVFKTGVRMKNEEDGTLTAEEVQRCILEVTEGPKATELKKRAMALKDAARKAAENGGSSDQNVNLFINEILGTCF</sequence>